<keyword evidence="7 9" id="KW-1015">Disulfide bond</keyword>
<dbReference type="InterPro" id="IPR000436">
    <property type="entry name" value="Sushi_SCR_CCP_dom"/>
</dbReference>
<feature type="signal peptide" evidence="11">
    <location>
        <begin position="1"/>
        <end position="24"/>
    </location>
</feature>
<keyword evidence="6 10" id="KW-0472">Membrane</keyword>
<keyword evidence="8" id="KW-0325">Glycoprotein</keyword>
<comment type="caution">
    <text evidence="14">The sequence shown here is derived from an EMBL/GenBank/DDBJ whole genome shotgun (WGS) entry which is preliminary data.</text>
</comment>
<gene>
    <name evidence="14" type="ORF">CVLEPA_LOCUS4338</name>
</gene>
<keyword evidence="4" id="KW-0677">Repeat</keyword>
<dbReference type="PRINTS" id="PR00237">
    <property type="entry name" value="GPCRRHODOPSN"/>
</dbReference>
<evidence type="ECO:0000256" key="9">
    <source>
        <dbReference type="PROSITE-ProRule" id="PRU00302"/>
    </source>
</evidence>
<dbReference type="EMBL" id="CAWYQH010000013">
    <property type="protein sequence ID" value="CAK8674658.1"/>
    <property type="molecule type" value="Genomic_DNA"/>
</dbReference>
<dbReference type="InterPro" id="IPR017452">
    <property type="entry name" value="GPCR_Rhodpsn_7TM"/>
</dbReference>
<evidence type="ECO:0000256" key="4">
    <source>
        <dbReference type="ARBA" id="ARBA00022737"/>
    </source>
</evidence>
<feature type="domain" description="Sushi" evidence="13">
    <location>
        <begin position="134"/>
        <end position="191"/>
    </location>
</feature>
<dbReference type="PANTHER" id="PTHR19325:SF575">
    <property type="entry name" value="LOCOMOTION-RELATED PROTEIN HIKARU GENKI"/>
    <property type="match status" value="1"/>
</dbReference>
<evidence type="ECO:0000259" key="13">
    <source>
        <dbReference type="PROSITE" id="PS50923"/>
    </source>
</evidence>
<feature type="domain" description="Sushi" evidence="13">
    <location>
        <begin position="645"/>
        <end position="700"/>
    </location>
</feature>
<comment type="caution">
    <text evidence="9">Lacks conserved residue(s) required for the propagation of feature annotation.</text>
</comment>
<proteinExistence type="predicted"/>
<accession>A0ABP0F960</accession>
<feature type="transmembrane region" description="Helical" evidence="10">
    <location>
        <begin position="976"/>
        <end position="997"/>
    </location>
</feature>
<evidence type="ECO:0000313" key="14">
    <source>
        <dbReference type="EMBL" id="CAK8674658.1"/>
    </source>
</evidence>
<comment type="subcellular location">
    <subcellularLocation>
        <location evidence="1">Membrane</location>
    </subcellularLocation>
</comment>
<dbReference type="Gene3D" id="2.10.70.10">
    <property type="entry name" value="Complement Module, domain 1"/>
    <property type="match status" value="8"/>
</dbReference>
<feature type="domain" description="Sushi" evidence="13">
    <location>
        <begin position="518"/>
        <end position="592"/>
    </location>
</feature>
<feature type="domain" description="G-protein coupled receptors family 1 profile" evidence="12">
    <location>
        <begin position="949"/>
        <end position="1230"/>
    </location>
</feature>
<dbReference type="SUPFAM" id="SSF81321">
    <property type="entry name" value="Family A G protein-coupled receptor-like"/>
    <property type="match status" value="1"/>
</dbReference>
<dbReference type="CDD" id="cd00033">
    <property type="entry name" value="CCP"/>
    <property type="match status" value="7"/>
</dbReference>
<feature type="transmembrane region" description="Helical" evidence="10">
    <location>
        <begin position="929"/>
        <end position="955"/>
    </location>
</feature>
<organism evidence="14 15">
    <name type="scientific">Clavelina lepadiformis</name>
    <name type="common">Light-bulb sea squirt</name>
    <name type="synonym">Ascidia lepadiformis</name>
    <dbReference type="NCBI Taxonomy" id="159417"/>
    <lineage>
        <taxon>Eukaryota</taxon>
        <taxon>Metazoa</taxon>
        <taxon>Chordata</taxon>
        <taxon>Tunicata</taxon>
        <taxon>Ascidiacea</taxon>
        <taxon>Aplousobranchia</taxon>
        <taxon>Clavelinidae</taxon>
        <taxon>Clavelina</taxon>
    </lineage>
</organism>
<dbReference type="CDD" id="cd00637">
    <property type="entry name" value="7tm_classA_rhodopsin-like"/>
    <property type="match status" value="1"/>
</dbReference>
<protein>
    <submittedName>
        <fullName evidence="14">Uncharacterized protein</fullName>
    </submittedName>
</protein>
<feature type="transmembrane region" description="Helical" evidence="10">
    <location>
        <begin position="1209"/>
        <end position="1229"/>
    </location>
</feature>
<evidence type="ECO:0000256" key="5">
    <source>
        <dbReference type="ARBA" id="ARBA00022989"/>
    </source>
</evidence>
<feature type="domain" description="Sushi" evidence="13">
    <location>
        <begin position="703"/>
        <end position="768"/>
    </location>
</feature>
<evidence type="ECO:0000256" key="6">
    <source>
        <dbReference type="ARBA" id="ARBA00023136"/>
    </source>
</evidence>
<keyword evidence="15" id="KW-1185">Reference proteome</keyword>
<keyword evidence="2 9" id="KW-0768">Sushi</keyword>
<dbReference type="Proteomes" id="UP001642483">
    <property type="component" value="Unassembled WGS sequence"/>
</dbReference>
<dbReference type="Gene3D" id="1.20.1070.10">
    <property type="entry name" value="Rhodopsin 7-helix transmembrane proteins"/>
    <property type="match status" value="1"/>
</dbReference>
<feature type="domain" description="Sushi" evidence="13">
    <location>
        <begin position="457"/>
        <end position="515"/>
    </location>
</feature>
<dbReference type="PROSITE" id="PS50262">
    <property type="entry name" value="G_PROTEIN_RECEP_F1_2"/>
    <property type="match status" value="1"/>
</dbReference>
<dbReference type="Pfam" id="PF00084">
    <property type="entry name" value="Sushi"/>
    <property type="match status" value="6"/>
</dbReference>
<evidence type="ECO:0000256" key="11">
    <source>
        <dbReference type="SAM" id="SignalP"/>
    </source>
</evidence>
<keyword evidence="11" id="KW-0732">Signal</keyword>
<evidence type="ECO:0000256" key="3">
    <source>
        <dbReference type="ARBA" id="ARBA00022692"/>
    </source>
</evidence>
<evidence type="ECO:0000313" key="15">
    <source>
        <dbReference type="Proteomes" id="UP001642483"/>
    </source>
</evidence>
<feature type="disulfide bond" evidence="9">
    <location>
        <begin position="323"/>
        <end position="366"/>
    </location>
</feature>
<evidence type="ECO:0000256" key="8">
    <source>
        <dbReference type="ARBA" id="ARBA00023180"/>
    </source>
</evidence>
<dbReference type="PANTHER" id="PTHR19325">
    <property type="entry name" value="COMPLEMENT COMPONENT-RELATED SUSHI DOMAIN-CONTAINING"/>
    <property type="match status" value="1"/>
</dbReference>
<feature type="domain" description="Sushi" evidence="13">
    <location>
        <begin position="194"/>
        <end position="260"/>
    </location>
</feature>
<evidence type="ECO:0000256" key="2">
    <source>
        <dbReference type="ARBA" id="ARBA00022659"/>
    </source>
</evidence>
<dbReference type="SMART" id="SM00032">
    <property type="entry name" value="CCP"/>
    <property type="match status" value="9"/>
</dbReference>
<keyword evidence="5 10" id="KW-1133">Transmembrane helix</keyword>
<dbReference type="Pfam" id="PF00001">
    <property type="entry name" value="7tm_1"/>
    <property type="match status" value="1"/>
</dbReference>
<feature type="disulfide bond" evidence="9">
    <location>
        <begin position="705"/>
        <end position="748"/>
    </location>
</feature>
<dbReference type="PROSITE" id="PS50923">
    <property type="entry name" value="SUSHI"/>
    <property type="match status" value="8"/>
</dbReference>
<dbReference type="InterPro" id="IPR000276">
    <property type="entry name" value="GPCR_Rhodpsn"/>
</dbReference>
<reference evidence="14 15" key="1">
    <citation type="submission" date="2024-02" db="EMBL/GenBank/DDBJ databases">
        <authorList>
            <person name="Daric V."/>
            <person name="Darras S."/>
        </authorList>
    </citation>
    <scope>NUCLEOTIDE SEQUENCE [LARGE SCALE GENOMIC DNA]</scope>
</reference>
<evidence type="ECO:0000256" key="10">
    <source>
        <dbReference type="SAM" id="Phobius"/>
    </source>
</evidence>
<evidence type="ECO:0000256" key="1">
    <source>
        <dbReference type="ARBA" id="ARBA00004370"/>
    </source>
</evidence>
<keyword evidence="3 10" id="KW-0812">Transmembrane</keyword>
<sequence>MHILEMKLKFFCFFVCFSPMKCLTQGNVTSPVIEEDTTHEWSYESEDYTTSPNYEDDPIIKENGLYESPNELKGCKNLPDIPYDVAEIVHEEPRANSTQTIVAFCSHDFNLDCINERYACIKGQWHKISPSSINDCDLPPLAQNAAAYGPDTRELSNARYFCDPGFITTDNTLTTCYKGVWNLYPLPTCLEPEFGCGNPKFLPNGQMSRLKTFFSPGDEIYYNCNDGFVFDSPDNDISSCILGNTWSLETDFNSFPKCKRDCGLPPDTANSSIRVSSTFVGSTAQYVCDPGLITNDPVISVCGEDGAWNLNPLPKCIIPKTGCGNPLPLQNGNFSNSLSFEISEKVTYACNEGFRLIAPFGRQSTCEFGNTWSLEIEEKFPKCQPDCSKIPRAPRGGKYLIDGEVIGQDERFEDEVLISFACQENYVMFVNATLYCKEGVWQWIKDGDETGPPICGIDCGPPPKISNAALHLTSTTEGSEAQYVCDTGFYTTYKTVFYCRVDGKWSFKSPPSCLLSTFGCGNPPWLENGRYLTGFDDEWRTIKPPFAEGKTITYDCDDGYNLIAQNGSISTCQIGNNWSLKIGSPDFPKCQSNCVLPDPVFQAYSYGGHAKGTEIFHWFQEHAIESNQSICNGKFWVPPRINSIFPCTSPPSVGNATIIATSESSVLYICDPGFTTIDVTESFCLSNAVWDLSQLPNCFVPITGCGNPPTLFNGFYVGESPYDEGETITYQCDEGFIPIAPNGLVNTCNGKNNWSQMSHSEGFPECSAVCSNLPFLPEIGKIVKYPELDTNGYYLSGSTSNFVCSDVFPLPLTCREGIWFPQYWNDPNFSCYSTHFTLIYELANGPLVTVQGKAEDDSQLILIYELAKGPLLTVPGKAEVDDSNSSDASPLINLTQYLCEFPGFCRSSRSEIVTECRNTALISCDACGMVGAAIFLSFAVLLGLAILVGNALVIMVEVRRYRRNVINKIGICKCSLAVADILTGLQILVLVVYNFSWTMNSTSYELIQEQLALRGSPVAYVFGCLLVFGVMSSLYHLVYMGFQRVFAITKPLKYKLQGKKAVYLGLLIVWILSIISSTVLAWFPDKFTFTYFASTFLYYPTLKDMASDINFTASIILLVVFYIFPYLLMTGLCIGSAIIVFRNVKLMASKLTSEQQSQRAKSVAATRKRQLTIMVTVTIMQVGFTITLIPIVVVVALHYAHYFNCTQLALAHMITFYLSMANSFVNVPIYSLRDRDFRLDIANIFGNGSTPGTKSSVTKSTTA</sequence>
<dbReference type="InterPro" id="IPR035976">
    <property type="entry name" value="Sushi/SCR/CCP_sf"/>
</dbReference>
<feature type="transmembrane region" description="Helical" evidence="10">
    <location>
        <begin position="1115"/>
        <end position="1141"/>
    </location>
</feature>
<feature type="transmembrane region" description="Helical" evidence="10">
    <location>
        <begin position="1171"/>
        <end position="1197"/>
    </location>
</feature>
<dbReference type="InterPro" id="IPR050350">
    <property type="entry name" value="Compl-Cell_Adhes-Reg"/>
</dbReference>
<feature type="transmembrane region" description="Helical" evidence="10">
    <location>
        <begin position="1061"/>
        <end position="1083"/>
    </location>
</feature>
<evidence type="ECO:0000259" key="12">
    <source>
        <dbReference type="PROSITE" id="PS50262"/>
    </source>
</evidence>
<evidence type="ECO:0000256" key="7">
    <source>
        <dbReference type="ARBA" id="ARBA00023157"/>
    </source>
</evidence>
<name>A0ABP0F960_CLALP</name>
<feature type="transmembrane region" description="Helical" evidence="10">
    <location>
        <begin position="1017"/>
        <end position="1040"/>
    </location>
</feature>
<feature type="disulfide bond" evidence="9">
    <location>
        <begin position="162"/>
        <end position="189"/>
    </location>
</feature>
<dbReference type="SUPFAM" id="SSF57535">
    <property type="entry name" value="Complement control module/SCR domain"/>
    <property type="match status" value="8"/>
</dbReference>
<feature type="domain" description="Sushi" evidence="13">
    <location>
        <begin position="321"/>
        <end position="385"/>
    </location>
</feature>
<feature type="chain" id="PRO_5047323021" evidence="11">
    <location>
        <begin position="25"/>
        <end position="1263"/>
    </location>
</feature>
<feature type="domain" description="Sushi" evidence="13">
    <location>
        <begin position="261"/>
        <end position="318"/>
    </location>
</feature>